<keyword evidence="2" id="KW-1185">Reference proteome</keyword>
<dbReference type="OrthoDB" id="6038894at2759"/>
<accession>A0A8S3YJ96</accession>
<comment type="caution">
    <text evidence="1">The sequence shown here is derived from an EMBL/GenBank/DDBJ whole genome shotgun (WGS) entry which is preliminary data.</text>
</comment>
<reference evidence="1" key="1">
    <citation type="submission" date="2021-04" db="EMBL/GenBank/DDBJ databases">
        <authorList>
            <consortium name="Molecular Ecology Group"/>
        </authorList>
    </citation>
    <scope>NUCLEOTIDE SEQUENCE</scope>
</reference>
<gene>
    <name evidence="1" type="ORF">CUNI_LOCUS2595</name>
</gene>
<evidence type="ECO:0000313" key="1">
    <source>
        <dbReference type="EMBL" id="CAG5117037.1"/>
    </source>
</evidence>
<sequence length="159" mass="18426">MAYLPPAGIRCLTDSKVSYLPTMSEIQNPAYTDKMLDAIKKNAQHRPTDTSLPVKRAYSDEIAFKPAKTFTEFDTYTAKGTWSHCKAGQPDLRKLPYGLPPNSFDVKIRANWFDHWKEQNYVYTGAFRQWEKRYGARYLYPTPVIPKPPRFTSKNTRLP</sequence>
<dbReference type="EMBL" id="CAJHNH020000336">
    <property type="protein sequence ID" value="CAG5117037.1"/>
    <property type="molecule type" value="Genomic_DNA"/>
</dbReference>
<protein>
    <submittedName>
        <fullName evidence="1">Uncharacterized protein</fullName>
    </submittedName>
</protein>
<name>A0A8S3YJ96_9EUPU</name>
<dbReference type="AlphaFoldDB" id="A0A8S3YJ96"/>
<organism evidence="1 2">
    <name type="scientific">Candidula unifasciata</name>
    <dbReference type="NCBI Taxonomy" id="100452"/>
    <lineage>
        <taxon>Eukaryota</taxon>
        <taxon>Metazoa</taxon>
        <taxon>Spiralia</taxon>
        <taxon>Lophotrochozoa</taxon>
        <taxon>Mollusca</taxon>
        <taxon>Gastropoda</taxon>
        <taxon>Heterobranchia</taxon>
        <taxon>Euthyneura</taxon>
        <taxon>Panpulmonata</taxon>
        <taxon>Eupulmonata</taxon>
        <taxon>Stylommatophora</taxon>
        <taxon>Helicina</taxon>
        <taxon>Helicoidea</taxon>
        <taxon>Geomitridae</taxon>
        <taxon>Candidula</taxon>
    </lineage>
</organism>
<dbReference type="Proteomes" id="UP000678393">
    <property type="component" value="Unassembled WGS sequence"/>
</dbReference>
<proteinExistence type="predicted"/>
<evidence type="ECO:0000313" key="2">
    <source>
        <dbReference type="Proteomes" id="UP000678393"/>
    </source>
</evidence>